<keyword evidence="6" id="KW-0460">Magnesium</keyword>
<comment type="cofactor">
    <cofactor evidence="1">
        <name>Mg(2+)</name>
        <dbReference type="ChEBI" id="CHEBI:18420"/>
    </cofactor>
</comment>
<dbReference type="SMART" id="SM00479">
    <property type="entry name" value="EXOIII"/>
    <property type="match status" value="1"/>
</dbReference>
<dbReference type="STRING" id="3983.A0A2C9VPA4"/>
<dbReference type="InterPro" id="IPR012337">
    <property type="entry name" value="RNaseH-like_sf"/>
</dbReference>
<dbReference type="OrthoDB" id="2018529at2759"/>
<dbReference type="Proteomes" id="UP000091857">
    <property type="component" value="Chromosome 6"/>
</dbReference>
<gene>
    <name evidence="9" type="ORF">MANES_06G090000v8</name>
</gene>
<evidence type="ECO:0000256" key="2">
    <source>
        <dbReference type="ARBA" id="ARBA00022722"/>
    </source>
</evidence>
<evidence type="ECO:0000313" key="10">
    <source>
        <dbReference type="Proteomes" id="UP000091857"/>
    </source>
</evidence>
<feature type="domain" description="Exonuclease" evidence="8">
    <location>
        <begin position="12"/>
        <end position="186"/>
    </location>
</feature>
<reference evidence="10" key="1">
    <citation type="journal article" date="2016" name="Nat. Biotechnol.">
        <title>Sequencing wild and cultivated cassava and related species reveals extensive interspecific hybridization and genetic diversity.</title>
        <authorList>
            <person name="Bredeson J.V."/>
            <person name="Lyons J.B."/>
            <person name="Prochnik S.E."/>
            <person name="Wu G.A."/>
            <person name="Ha C.M."/>
            <person name="Edsinger-Gonzales E."/>
            <person name="Grimwood J."/>
            <person name="Schmutz J."/>
            <person name="Rabbi I.Y."/>
            <person name="Egesi C."/>
            <person name="Nauluvula P."/>
            <person name="Lebot V."/>
            <person name="Ndunguru J."/>
            <person name="Mkamilo G."/>
            <person name="Bart R.S."/>
            <person name="Setter T.L."/>
            <person name="Gleadow R.M."/>
            <person name="Kulakow P."/>
            <person name="Ferguson M.E."/>
            <person name="Rounsley S."/>
            <person name="Rokhsar D.S."/>
        </authorList>
    </citation>
    <scope>NUCLEOTIDE SEQUENCE [LARGE SCALE GENOMIC DNA]</scope>
    <source>
        <strain evidence="10">cv. AM560-2</strain>
    </source>
</reference>
<evidence type="ECO:0000256" key="1">
    <source>
        <dbReference type="ARBA" id="ARBA00001946"/>
    </source>
</evidence>
<evidence type="ECO:0000259" key="8">
    <source>
        <dbReference type="SMART" id="SM00479"/>
    </source>
</evidence>
<evidence type="ECO:0000256" key="3">
    <source>
        <dbReference type="ARBA" id="ARBA00022723"/>
    </source>
</evidence>
<evidence type="ECO:0000256" key="5">
    <source>
        <dbReference type="ARBA" id="ARBA00022839"/>
    </source>
</evidence>
<dbReference type="AlphaFoldDB" id="A0A2C9VPA4"/>
<dbReference type="SUPFAM" id="SSF53098">
    <property type="entry name" value="Ribonuclease H-like"/>
    <property type="match status" value="1"/>
</dbReference>
<evidence type="ECO:0000256" key="6">
    <source>
        <dbReference type="ARBA" id="ARBA00022842"/>
    </source>
</evidence>
<sequence>MMGYDLTDDRSEIVFFDLETTVPSRAGQGFAILEFGAILVCSRKLEELRSYSTLVRPANPSLISSSSVRCNGITADAVKSAPTFAEIADTVYEILHGRIWAGHNILRFDCVRIREAFAEIARPPPEPKGIIDSLALLTQKFGRRAGNMKMASLATYFGLGKQTHRSLDDVRMNIEVLKYCATVLFLESSLPDAFPEKSWVSPNATTRSRKNGKAPLEGLGINIDAPSSSSRFENISPEDRGNEGNHPLIALLTSVASNTSPDPFDMGTLSNEMHTDSLQQDVAMEEKPMTVSSEMPSAATDPEGCSGNAGFLVPEEVSVSSIRACFLPFNHSGQRMVLFYEDVILQLCSPHLRVQFGLSTKFADHAGRPRLSFVVNASPSLCRVLEACDDIVQKLFVESGGSSDWRPVLNRKPGFFNYPTVRLHIPTAVNEDVAKYATEIYQKDPSGTIQKLMFSKFDAAELVTWFRPGTFLDAYISLHPYDYQQSAGIRLVAKKLIIHKE</sequence>
<proteinExistence type="predicted"/>
<dbReference type="Pfam" id="PF00929">
    <property type="entry name" value="RNase_T"/>
    <property type="match status" value="1"/>
</dbReference>
<keyword evidence="10" id="KW-1185">Reference proteome</keyword>
<dbReference type="InterPro" id="IPR036397">
    <property type="entry name" value="RNaseH_sf"/>
</dbReference>
<dbReference type="GO" id="GO:0046872">
    <property type="term" value="F:metal ion binding"/>
    <property type="evidence" value="ECO:0007669"/>
    <property type="project" value="UniProtKB-KW"/>
</dbReference>
<dbReference type="InterPro" id="IPR013520">
    <property type="entry name" value="Ribonucl_H"/>
</dbReference>
<evidence type="ECO:0000313" key="9">
    <source>
        <dbReference type="EMBL" id="OAY47590.1"/>
    </source>
</evidence>
<dbReference type="FunFam" id="3.30.420.10:FF:000040">
    <property type="entry name" value="Exonuclease family protein"/>
    <property type="match status" value="1"/>
</dbReference>
<keyword evidence="3" id="KW-0479">Metal-binding</keyword>
<dbReference type="GO" id="GO:0008408">
    <property type="term" value="F:3'-5' exonuclease activity"/>
    <property type="evidence" value="ECO:0000318"/>
    <property type="project" value="GO_Central"/>
</dbReference>
<dbReference type="CDD" id="cd06127">
    <property type="entry name" value="DEDDh"/>
    <property type="match status" value="1"/>
</dbReference>
<dbReference type="PANTHER" id="PTHR30231">
    <property type="entry name" value="DNA POLYMERASE III SUBUNIT EPSILON"/>
    <property type="match status" value="1"/>
</dbReference>
<dbReference type="GO" id="GO:0003676">
    <property type="term" value="F:nucleic acid binding"/>
    <property type="evidence" value="ECO:0007669"/>
    <property type="project" value="InterPro"/>
</dbReference>
<organism evidence="9 10">
    <name type="scientific">Manihot esculenta</name>
    <name type="common">Cassava</name>
    <name type="synonym">Jatropha manihot</name>
    <dbReference type="NCBI Taxonomy" id="3983"/>
    <lineage>
        <taxon>Eukaryota</taxon>
        <taxon>Viridiplantae</taxon>
        <taxon>Streptophyta</taxon>
        <taxon>Embryophyta</taxon>
        <taxon>Tracheophyta</taxon>
        <taxon>Spermatophyta</taxon>
        <taxon>Magnoliopsida</taxon>
        <taxon>eudicotyledons</taxon>
        <taxon>Gunneridae</taxon>
        <taxon>Pentapetalae</taxon>
        <taxon>rosids</taxon>
        <taxon>fabids</taxon>
        <taxon>Malpighiales</taxon>
        <taxon>Euphorbiaceae</taxon>
        <taxon>Crotonoideae</taxon>
        <taxon>Manihoteae</taxon>
        <taxon>Manihot</taxon>
    </lineage>
</organism>
<evidence type="ECO:0000256" key="7">
    <source>
        <dbReference type="SAM" id="MobiDB-lite"/>
    </source>
</evidence>
<keyword evidence="5" id="KW-0269">Exonuclease</keyword>
<name>A0A2C9VPA4_MANES</name>
<keyword evidence="2" id="KW-0540">Nuclease</keyword>
<protein>
    <recommendedName>
        <fullName evidence="8">Exonuclease domain-containing protein</fullName>
    </recommendedName>
</protein>
<comment type="caution">
    <text evidence="9">The sequence shown here is derived from an EMBL/GenBank/DDBJ whole genome shotgun (WGS) entry which is preliminary data.</text>
</comment>
<dbReference type="Gramene" id="Manes.06G090000.1.v8.1">
    <property type="protein sequence ID" value="Manes.06G090000.1.v8.1.CDS"/>
    <property type="gene ID" value="Manes.06G090000.v8.1"/>
</dbReference>
<accession>A0A2C9VPA4</accession>
<evidence type="ECO:0000256" key="4">
    <source>
        <dbReference type="ARBA" id="ARBA00022801"/>
    </source>
</evidence>
<keyword evidence="4" id="KW-0378">Hydrolase</keyword>
<dbReference type="EMBL" id="CM004392">
    <property type="protein sequence ID" value="OAY47590.1"/>
    <property type="molecule type" value="Genomic_DNA"/>
</dbReference>
<dbReference type="PANTHER" id="PTHR30231:SF4">
    <property type="entry name" value="PROTEIN NEN2"/>
    <property type="match status" value="1"/>
</dbReference>
<dbReference type="Gene3D" id="3.30.420.10">
    <property type="entry name" value="Ribonuclease H-like superfamily/Ribonuclease H"/>
    <property type="match status" value="1"/>
</dbReference>
<feature type="region of interest" description="Disordered" evidence="7">
    <location>
        <begin position="202"/>
        <end position="232"/>
    </location>
</feature>